<evidence type="ECO:0000256" key="2">
    <source>
        <dbReference type="ARBA" id="ARBA00022448"/>
    </source>
</evidence>
<evidence type="ECO:0000256" key="6">
    <source>
        <dbReference type="SAM" id="Phobius"/>
    </source>
</evidence>
<feature type="transmembrane region" description="Helical" evidence="6">
    <location>
        <begin position="490"/>
        <end position="507"/>
    </location>
</feature>
<feature type="transmembrane region" description="Helical" evidence="6">
    <location>
        <begin position="399"/>
        <end position="420"/>
    </location>
</feature>
<dbReference type="AlphaFoldDB" id="A0A9D1F0D4"/>
<feature type="transmembrane region" description="Helical" evidence="6">
    <location>
        <begin position="123"/>
        <end position="149"/>
    </location>
</feature>
<accession>A0A9D1F0D4</accession>
<feature type="transmembrane region" description="Helical" evidence="6">
    <location>
        <begin position="196"/>
        <end position="218"/>
    </location>
</feature>
<proteinExistence type="predicted"/>
<keyword evidence="3 6" id="KW-0812">Transmembrane</keyword>
<dbReference type="InterPro" id="IPR002293">
    <property type="entry name" value="AA/rel_permease1"/>
</dbReference>
<feature type="transmembrane region" description="Helical" evidence="6">
    <location>
        <begin position="458"/>
        <end position="478"/>
    </location>
</feature>
<keyword evidence="5 6" id="KW-0472">Membrane</keyword>
<evidence type="ECO:0000256" key="3">
    <source>
        <dbReference type="ARBA" id="ARBA00022692"/>
    </source>
</evidence>
<sequence>MAEKYNRATLTRNFLKTITRIKNPDEMLEDAKSEGLEKTLGVWDLIILGVGAIIGSGIFAVVGIAAAGSADGSALGAGPALVISMIVAAIACIFSALCYSEFATMIPVAGGAYTYTFATLGEFAAWMVGWVLMLEYAIGFIAVACAWSNHFIQMLSGFEKFLPACIAHPPVWLVNDVFTAGKIAAENPDVFIPKLFGVPVCINLPAILIVLLMTSILVKGTKDSTKMAGVMVFIKLAVIALFVIAGAFFVKPDNWVPFAPNGVEGIFAGAFLIFFAYIGFDALATAAEECKNPQKDLPVGIIGSLVITTIVYVLVALVLTGMQDTASSVPAAFLKAPMAYCMSIAKQNWAAGLISVGSLAGLTSVLLVLEMAATRILYAMSRDHFISQRFQKLHPKFHTPALLTWTVGILAVVGILTLNLDVAAELCNYGTFTSFIIVCVAVLILRKTDPDRKRPFKVPFSPVVPSLGIITCGGLMIYKSMQPSSSALLFPVWLGVGAMIYLLYGFVKNRMNENKLHNERVEQKRQELLK</sequence>
<comment type="subcellular location">
    <subcellularLocation>
        <location evidence="1">Membrane</location>
        <topology evidence="1">Multi-pass membrane protein</topology>
    </subcellularLocation>
</comment>
<feature type="transmembrane region" description="Helical" evidence="6">
    <location>
        <begin position="426"/>
        <end position="446"/>
    </location>
</feature>
<evidence type="ECO:0000256" key="1">
    <source>
        <dbReference type="ARBA" id="ARBA00004141"/>
    </source>
</evidence>
<dbReference type="GO" id="GO:0015171">
    <property type="term" value="F:amino acid transmembrane transporter activity"/>
    <property type="evidence" value="ECO:0007669"/>
    <property type="project" value="TreeGrafter"/>
</dbReference>
<dbReference type="PIRSF" id="PIRSF006060">
    <property type="entry name" value="AA_transporter"/>
    <property type="match status" value="1"/>
</dbReference>
<evidence type="ECO:0000256" key="4">
    <source>
        <dbReference type="ARBA" id="ARBA00022989"/>
    </source>
</evidence>
<feature type="transmembrane region" description="Helical" evidence="6">
    <location>
        <begin position="349"/>
        <end position="378"/>
    </location>
</feature>
<feature type="transmembrane region" description="Helical" evidence="6">
    <location>
        <begin position="45"/>
        <end position="68"/>
    </location>
</feature>
<feature type="transmembrane region" description="Helical" evidence="6">
    <location>
        <begin position="80"/>
        <end position="103"/>
    </location>
</feature>
<organism evidence="7 8">
    <name type="scientific">Candidatus Scatousia excrementigallinarum</name>
    <dbReference type="NCBI Taxonomy" id="2840935"/>
    <lineage>
        <taxon>Bacteria</taxon>
        <taxon>Candidatus Scatousia</taxon>
    </lineage>
</organism>
<reference evidence="7" key="2">
    <citation type="journal article" date="2021" name="PeerJ">
        <title>Extensive microbial diversity within the chicken gut microbiome revealed by metagenomics and culture.</title>
        <authorList>
            <person name="Gilroy R."/>
            <person name="Ravi A."/>
            <person name="Getino M."/>
            <person name="Pursley I."/>
            <person name="Horton D.L."/>
            <person name="Alikhan N.F."/>
            <person name="Baker D."/>
            <person name="Gharbi K."/>
            <person name="Hall N."/>
            <person name="Watson M."/>
            <person name="Adriaenssens E.M."/>
            <person name="Foster-Nyarko E."/>
            <person name="Jarju S."/>
            <person name="Secka A."/>
            <person name="Antonio M."/>
            <person name="Oren A."/>
            <person name="Chaudhuri R.R."/>
            <person name="La Ragione R."/>
            <person name="Hildebrand F."/>
            <person name="Pallen M.J."/>
        </authorList>
    </citation>
    <scope>NUCLEOTIDE SEQUENCE</scope>
    <source>
        <strain evidence="7">6276</strain>
    </source>
</reference>
<gene>
    <name evidence="7" type="ORF">IAC10_09075</name>
</gene>
<comment type="caution">
    <text evidence="7">The sequence shown here is derived from an EMBL/GenBank/DDBJ whole genome shotgun (WGS) entry which is preliminary data.</text>
</comment>
<evidence type="ECO:0000313" key="8">
    <source>
        <dbReference type="Proteomes" id="UP000823928"/>
    </source>
</evidence>
<feature type="transmembrane region" description="Helical" evidence="6">
    <location>
        <begin position="265"/>
        <end position="287"/>
    </location>
</feature>
<keyword evidence="4 6" id="KW-1133">Transmembrane helix</keyword>
<evidence type="ECO:0000256" key="5">
    <source>
        <dbReference type="ARBA" id="ARBA00023136"/>
    </source>
</evidence>
<dbReference type="EMBL" id="DVIU01000181">
    <property type="protein sequence ID" value="HIS36762.1"/>
    <property type="molecule type" value="Genomic_DNA"/>
</dbReference>
<dbReference type="Proteomes" id="UP000823928">
    <property type="component" value="Unassembled WGS sequence"/>
</dbReference>
<protein>
    <submittedName>
        <fullName evidence="7">Amino acid permease</fullName>
    </submittedName>
</protein>
<dbReference type="PANTHER" id="PTHR43243:SF4">
    <property type="entry name" value="CATIONIC AMINO ACID TRANSPORTER 4"/>
    <property type="match status" value="1"/>
</dbReference>
<feature type="transmembrane region" description="Helical" evidence="6">
    <location>
        <begin position="299"/>
        <end position="319"/>
    </location>
</feature>
<feature type="transmembrane region" description="Helical" evidence="6">
    <location>
        <begin position="230"/>
        <end position="250"/>
    </location>
</feature>
<dbReference type="Pfam" id="PF13520">
    <property type="entry name" value="AA_permease_2"/>
    <property type="match status" value="1"/>
</dbReference>
<reference evidence="7" key="1">
    <citation type="submission" date="2020-10" db="EMBL/GenBank/DDBJ databases">
        <authorList>
            <person name="Gilroy R."/>
        </authorList>
    </citation>
    <scope>NUCLEOTIDE SEQUENCE</scope>
    <source>
        <strain evidence="7">6276</strain>
    </source>
</reference>
<name>A0A9D1F0D4_9BACT</name>
<dbReference type="GO" id="GO:0016020">
    <property type="term" value="C:membrane"/>
    <property type="evidence" value="ECO:0007669"/>
    <property type="project" value="UniProtKB-SubCell"/>
</dbReference>
<dbReference type="Gene3D" id="1.20.1740.10">
    <property type="entry name" value="Amino acid/polyamine transporter I"/>
    <property type="match status" value="1"/>
</dbReference>
<evidence type="ECO:0000313" key="7">
    <source>
        <dbReference type="EMBL" id="HIS36762.1"/>
    </source>
</evidence>
<keyword evidence="2" id="KW-0813">Transport</keyword>
<dbReference type="PANTHER" id="PTHR43243">
    <property type="entry name" value="INNER MEMBRANE TRANSPORTER YGJI-RELATED"/>
    <property type="match status" value="1"/>
</dbReference>